<reference evidence="2" key="1">
    <citation type="journal article" date="2012" name="Proc. Natl. Acad. Sci. U.S.A.">
        <title>Antigenic diversity is generated by distinct evolutionary mechanisms in African trypanosome species.</title>
        <authorList>
            <person name="Jackson A.P."/>
            <person name="Berry A."/>
            <person name="Aslett M."/>
            <person name="Allison H.C."/>
            <person name="Burton P."/>
            <person name="Vavrova-Anderson J."/>
            <person name="Brown R."/>
            <person name="Browne H."/>
            <person name="Corton N."/>
            <person name="Hauser H."/>
            <person name="Gamble J."/>
            <person name="Gilderthorp R."/>
            <person name="Marcello L."/>
            <person name="McQuillan J."/>
            <person name="Otto T.D."/>
            <person name="Quail M.A."/>
            <person name="Sanders M.J."/>
            <person name="van Tonder A."/>
            <person name="Ginger M.L."/>
            <person name="Field M.C."/>
            <person name="Barry J.D."/>
            <person name="Hertz-Fowler C."/>
            <person name="Berriman M."/>
        </authorList>
    </citation>
    <scope>NUCLEOTIDE SEQUENCE</scope>
    <source>
        <strain evidence="2">Y486</strain>
    </source>
</reference>
<dbReference type="AlphaFoldDB" id="G0UCB3"/>
<dbReference type="NCBIfam" id="TIGR01120">
    <property type="entry name" value="rpiB"/>
    <property type="match status" value="1"/>
</dbReference>
<organism evidence="2">
    <name type="scientific">Trypanosoma vivax (strain Y486)</name>
    <dbReference type="NCBI Taxonomy" id="1055687"/>
    <lineage>
        <taxon>Eukaryota</taxon>
        <taxon>Discoba</taxon>
        <taxon>Euglenozoa</taxon>
        <taxon>Kinetoplastea</taxon>
        <taxon>Metakinetoplastina</taxon>
        <taxon>Trypanosomatida</taxon>
        <taxon>Trypanosomatidae</taxon>
        <taxon>Trypanosoma</taxon>
        <taxon>Duttonella</taxon>
    </lineage>
</organism>
<dbReference type="PIRSF" id="PIRSF005384">
    <property type="entry name" value="RpiB_LacA_B"/>
    <property type="match status" value="1"/>
</dbReference>
<dbReference type="PANTHER" id="PTHR30345:SF0">
    <property type="entry name" value="DNA DAMAGE-REPAIR_TOLERATION PROTEIN DRT102"/>
    <property type="match status" value="1"/>
</dbReference>
<protein>
    <submittedName>
        <fullName evidence="2">Putative ribose 5-phosphate isomerase</fullName>
        <ecNumber evidence="2">5.3.1.6</ecNumber>
    </submittedName>
</protein>
<evidence type="ECO:0000313" key="2">
    <source>
        <dbReference type="EMBL" id="CCC53464.1"/>
    </source>
</evidence>
<sequence>MGRKVAVGADQAGFAIRESLLQFVRDAGEQFEPVYCGPESAESVDYPDYAARVAQMVARGEVEFGVLVCGTGIGMSIAANKVAGVRAALCHDHYTAVMCREHNDANVLCLGERTTGLAVLKEIIVTFLRTPFSTEERHARRVGKIMALQSSTSC</sequence>
<keyword evidence="1 2" id="KW-0413">Isomerase</keyword>
<dbReference type="EMBL" id="HE573027">
    <property type="protein sequence ID" value="CCC53464.1"/>
    <property type="molecule type" value="Genomic_DNA"/>
</dbReference>
<name>G0UCB3_TRYVY</name>
<dbReference type="PANTHER" id="PTHR30345">
    <property type="entry name" value="RIBOSE-5-PHOSPHATE ISOMERASE B"/>
    <property type="match status" value="1"/>
</dbReference>
<dbReference type="Gene3D" id="3.40.1400.10">
    <property type="entry name" value="Sugar-phosphate isomerase, RpiB/LacA/LacB"/>
    <property type="match status" value="1"/>
</dbReference>
<gene>
    <name evidence="2" type="ORF">TVY486_1109480</name>
</gene>
<dbReference type="Pfam" id="PF02502">
    <property type="entry name" value="LacAB_rpiB"/>
    <property type="match status" value="1"/>
</dbReference>
<proteinExistence type="predicted"/>
<dbReference type="GO" id="GO:0005975">
    <property type="term" value="P:carbohydrate metabolic process"/>
    <property type="evidence" value="ECO:0007669"/>
    <property type="project" value="InterPro"/>
</dbReference>
<dbReference type="VEuPathDB" id="TriTrypDB:TvY486_1109480"/>
<dbReference type="GO" id="GO:0004751">
    <property type="term" value="F:ribose-5-phosphate isomerase activity"/>
    <property type="evidence" value="ECO:0007669"/>
    <property type="project" value="UniProtKB-EC"/>
</dbReference>
<dbReference type="NCBIfam" id="NF004051">
    <property type="entry name" value="PRK05571.1"/>
    <property type="match status" value="1"/>
</dbReference>
<dbReference type="InterPro" id="IPR036569">
    <property type="entry name" value="RpiB_LacA_LacB_sf"/>
</dbReference>
<dbReference type="InterPro" id="IPR004785">
    <property type="entry name" value="RpiB"/>
</dbReference>
<dbReference type="InterPro" id="IPR003500">
    <property type="entry name" value="RpiB_LacA_LacB"/>
</dbReference>
<evidence type="ECO:0000256" key="1">
    <source>
        <dbReference type="ARBA" id="ARBA00023235"/>
    </source>
</evidence>
<dbReference type="SUPFAM" id="SSF89623">
    <property type="entry name" value="Ribose/Galactose isomerase RpiB/AlsB"/>
    <property type="match status" value="1"/>
</dbReference>
<dbReference type="OMA" id="YPPFCLR"/>
<dbReference type="EC" id="5.3.1.6" evidence="2"/>
<dbReference type="FunFam" id="3.40.1400.10:FF:000001">
    <property type="entry name" value="Ribose 5-phosphate isomerase B"/>
    <property type="match status" value="1"/>
</dbReference>
<accession>G0UCB3</accession>
<dbReference type="NCBIfam" id="TIGR00689">
    <property type="entry name" value="rpiB_lacA_lacB"/>
    <property type="match status" value="1"/>
</dbReference>